<dbReference type="Pfam" id="PF04542">
    <property type="entry name" value="Sigma70_r2"/>
    <property type="match status" value="1"/>
</dbReference>
<dbReference type="Proteomes" id="UP000824238">
    <property type="component" value="Unassembled WGS sequence"/>
</dbReference>
<organism evidence="7 8">
    <name type="scientific">Candidatus Scatomorpha intestinigallinarum</name>
    <dbReference type="NCBI Taxonomy" id="2840923"/>
    <lineage>
        <taxon>Bacteria</taxon>
        <taxon>Bacillati</taxon>
        <taxon>Bacillota</taxon>
        <taxon>Clostridia</taxon>
        <taxon>Eubacteriales</taxon>
        <taxon>Candidatus Scatomorpha</taxon>
    </lineage>
</organism>
<evidence type="ECO:0000256" key="4">
    <source>
        <dbReference type="ARBA" id="ARBA00023163"/>
    </source>
</evidence>
<dbReference type="InterPro" id="IPR036388">
    <property type="entry name" value="WH-like_DNA-bd_sf"/>
</dbReference>
<dbReference type="GO" id="GO:0016987">
    <property type="term" value="F:sigma factor activity"/>
    <property type="evidence" value="ECO:0007669"/>
    <property type="project" value="UniProtKB-KW"/>
</dbReference>
<comment type="similarity">
    <text evidence="1">Belongs to the sigma-70 factor family. ECF subfamily.</text>
</comment>
<evidence type="ECO:0000256" key="2">
    <source>
        <dbReference type="ARBA" id="ARBA00023015"/>
    </source>
</evidence>
<dbReference type="NCBIfam" id="TIGR02937">
    <property type="entry name" value="sigma70-ECF"/>
    <property type="match status" value="1"/>
</dbReference>
<keyword evidence="4" id="KW-0804">Transcription</keyword>
<dbReference type="InterPro" id="IPR013325">
    <property type="entry name" value="RNA_pol_sigma_r2"/>
</dbReference>
<sequence>MLLILTALGSPLTAAETEHIDRCIAEMGRGDTGALAKVYERTHAALYGFSLFLLKNPQDAEDAVQETYVKAYQSAAQYRSQGKPMAWLMTIARNEALQLLRERRRTVAMTPEDWQEQFSDRPDFSQEDLLTLRALLETLSEEERQIVSLHALGGLKHREIAAMLDLALPTVLSKYHRAMKKLGKAAEEAE</sequence>
<dbReference type="AlphaFoldDB" id="A0A9D1DJS8"/>
<evidence type="ECO:0000259" key="6">
    <source>
        <dbReference type="Pfam" id="PF08281"/>
    </source>
</evidence>
<keyword evidence="2" id="KW-0805">Transcription regulation</keyword>
<protein>
    <submittedName>
        <fullName evidence="7">RNA polymerase sigma factor</fullName>
    </submittedName>
</protein>
<dbReference type="InterPro" id="IPR039425">
    <property type="entry name" value="RNA_pol_sigma-70-like"/>
</dbReference>
<dbReference type="GO" id="GO:0003677">
    <property type="term" value="F:DNA binding"/>
    <property type="evidence" value="ECO:0007669"/>
    <property type="project" value="InterPro"/>
</dbReference>
<dbReference type="Gene3D" id="1.10.10.10">
    <property type="entry name" value="Winged helix-like DNA-binding domain superfamily/Winged helix DNA-binding domain"/>
    <property type="match status" value="1"/>
</dbReference>
<dbReference type="Gene3D" id="1.10.1740.10">
    <property type="match status" value="1"/>
</dbReference>
<comment type="caution">
    <text evidence="7">The sequence shown here is derived from an EMBL/GenBank/DDBJ whole genome shotgun (WGS) entry which is preliminary data.</text>
</comment>
<dbReference type="SUPFAM" id="SSF88659">
    <property type="entry name" value="Sigma3 and sigma4 domains of RNA polymerase sigma factors"/>
    <property type="match status" value="1"/>
</dbReference>
<dbReference type="InterPro" id="IPR013324">
    <property type="entry name" value="RNA_pol_sigma_r3/r4-like"/>
</dbReference>
<dbReference type="InterPro" id="IPR007627">
    <property type="entry name" value="RNA_pol_sigma70_r2"/>
</dbReference>
<evidence type="ECO:0000256" key="3">
    <source>
        <dbReference type="ARBA" id="ARBA00023082"/>
    </source>
</evidence>
<dbReference type="SUPFAM" id="SSF88946">
    <property type="entry name" value="Sigma2 domain of RNA polymerase sigma factors"/>
    <property type="match status" value="1"/>
</dbReference>
<dbReference type="PANTHER" id="PTHR43133">
    <property type="entry name" value="RNA POLYMERASE ECF-TYPE SIGMA FACTO"/>
    <property type="match status" value="1"/>
</dbReference>
<feature type="domain" description="RNA polymerase sigma factor 70 region 4 type 2" evidence="6">
    <location>
        <begin position="131"/>
        <end position="182"/>
    </location>
</feature>
<reference evidence="7" key="1">
    <citation type="submission" date="2020-10" db="EMBL/GenBank/DDBJ databases">
        <authorList>
            <person name="Gilroy R."/>
        </authorList>
    </citation>
    <scope>NUCLEOTIDE SEQUENCE</scope>
    <source>
        <strain evidence="7">ChiGjej3B3-7149</strain>
    </source>
</reference>
<evidence type="ECO:0000313" key="7">
    <source>
        <dbReference type="EMBL" id="HIR54155.1"/>
    </source>
</evidence>
<dbReference type="EMBL" id="DVHH01000021">
    <property type="protein sequence ID" value="HIR54155.1"/>
    <property type="molecule type" value="Genomic_DNA"/>
</dbReference>
<dbReference type="InterPro" id="IPR013249">
    <property type="entry name" value="RNA_pol_sigma70_r4_t2"/>
</dbReference>
<keyword evidence="3" id="KW-0731">Sigma factor</keyword>
<name>A0A9D1DJS8_9FIRM</name>
<dbReference type="GO" id="GO:0006352">
    <property type="term" value="P:DNA-templated transcription initiation"/>
    <property type="evidence" value="ECO:0007669"/>
    <property type="project" value="InterPro"/>
</dbReference>
<evidence type="ECO:0000256" key="1">
    <source>
        <dbReference type="ARBA" id="ARBA00010641"/>
    </source>
</evidence>
<feature type="domain" description="RNA polymerase sigma-70 region 2" evidence="5">
    <location>
        <begin position="39"/>
        <end position="106"/>
    </location>
</feature>
<accession>A0A9D1DJS8</accession>
<dbReference type="InterPro" id="IPR014284">
    <property type="entry name" value="RNA_pol_sigma-70_dom"/>
</dbReference>
<gene>
    <name evidence="7" type="ORF">IAD36_00910</name>
</gene>
<reference evidence="7" key="2">
    <citation type="journal article" date="2021" name="PeerJ">
        <title>Extensive microbial diversity within the chicken gut microbiome revealed by metagenomics and culture.</title>
        <authorList>
            <person name="Gilroy R."/>
            <person name="Ravi A."/>
            <person name="Getino M."/>
            <person name="Pursley I."/>
            <person name="Horton D.L."/>
            <person name="Alikhan N.F."/>
            <person name="Baker D."/>
            <person name="Gharbi K."/>
            <person name="Hall N."/>
            <person name="Watson M."/>
            <person name="Adriaenssens E.M."/>
            <person name="Foster-Nyarko E."/>
            <person name="Jarju S."/>
            <person name="Secka A."/>
            <person name="Antonio M."/>
            <person name="Oren A."/>
            <person name="Chaudhuri R.R."/>
            <person name="La Ragione R."/>
            <person name="Hildebrand F."/>
            <person name="Pallen M.J."/>
        </authorList>
    </citation>
    <scope>NUCLEOTIDE SEQUENCE</scope>
    <source>
        <strain evidence="7">ChiGjej3B3-7149</strain>
    </source>
</reference>
<evidence type="ECO:0000259" key="5">
    <source>
        <dbReference type="Pfam" id="PF04542"/>
    </source>
</evidence>
<dbReference type="Pfam" id="PF08281">
    <property type="entry name" value="Sigma70_r4_2"/>
    <property type="match status" value="1"/>
</dbReference>
<evidence type="ECO:0000313" key="8">
    <source>
        <dbReference type="Proteomes" id="UP000824238"/>
    </source>
</evidence>
<proteinExistence type="inferred from homology"/>
<dbReference type="PANTHER" id="PTHR43133:SF62">
    <property type="entry name" value="RNA POLYMERASE SIGMA FACTOR SIGZ"/>
    <property type="match status" value="1"/>
</dbReference>